<dbReference type="GO" id="GO:0016052">
    <property type="term" value="P:carbohydrate catabolic process"/>
    <property type="evidence" value="ECO:0007669"/>
    <property type="project" value="UniProtKB-ARBA"/>
</dbReference>
<proteinExistence type="inferred from homology"/>
<evidence type="ECO:0000256" key="6">
    <source>
        <dbReference type="PIRNR" id="PIRNR000535"/>
    </source>
</evidence>
<dbReference type="PANTHER" id="PTHR46566:SF1">
    <property type="entry name" value="1-PHOSPHOFRUCTOKINASE"/>
    <property type="match status" value="1"/>
</dbReference>
<dbReference type="InterPro" id="IPR011611">
    <property type="entry name" value="PfkB_dom"/>
</dbReference>
<evidence type="ECO:0000256" key="3">
    <source>
        <dbReference type="ARBA" id="ARBA00022741"/>
    </source>
</evidence>
<evidence type="ECO:0000313" key="8">
    <source>
        <dbReference type="EMBL" id="ERL08341.1"/>
    </source>
</evidence>
<dbReference type="PATRIC" id="fig|1125712.3.peg.1233"/>
<dbReference type="GO" id="GO:0005829">
    <property type="term" value="C:cytosol"/>
    <property type="evidence" value="ECO:0007669"/>
    <property type="project" value="TreeGrafter"/>
</dbReference>
<dbReference type="STRING" id="1125712.HMPREF1316_0101"/>
<comment type="similarity">
    <text evidence="1">Belongs to the carbohydrate kinase PfkB family.</text>
</comment>
<dbReference type="Pfam" id="PF00294">
    <property type="entry name" value="PfkB"/>
    <property type="match status" value="1"/>
</dbReference>
<organism evidence="8 9">
    <name type="scientific">Olsenella profusa F0195</name>
    <dbReference type="NCBI Taxonomy" id="1125712"/>
    <lineage>
        <taxon>Bacteria</taxon>
        <taxon>Bacillati</taxon>
        <taxon>Actinomycetota</taxon>
        <taxon>Coriobacteriia</taxon>
        <taxon>Coriobacteriales</taxon>
        <taxon>Atopobiaceae</taxon>
        <taxon>Olsenella</taxon>
    </lineage>
</organism>
<evidence type="ECO:0000256" key="5">
    <source>
        <dbReference type="ARBA" id="ARBA00022840"/>
    </source>
</evidence>
<keyword evidence="5" id="KW-0067">ATP-binding</keyword>
<comment type="caution">
    <text evidence="8">The sequence shown here is derived from an EMBL/GenBank/DDBJ whole genome shotgun (WGS) entry which is preliminary data.</text>
</comment>
<dbReference type="OrthoDB" id="9801219at2"/>
<dbReference type="CDD" id="cd01164">
    <property type="entry name" value="FruK_PfkB_like"/>
    <property type="match status" value="1"/>
</dbReference>
<dbReference type="EMBL" id="AWEZ01000045">
    <property type="protein sequence ID" value="ERL08341.1"/>
    <property type="molecule type" value="Genomic_DNA"/>
</dbReference>
<keyword evidence="9" id="KW-1185">Reference proteome</keyword>
<dbReference type="GO" id="GO:0005524">
    <property type="term" value="F:ATP binding"/>
    <property type="evidence" value="ECO:0007669"/>
    <property type="project" value="UniProtKB-KW"/>
</dbReference>
<dbReference type="PANTHER" id="PTHR46566">
    <property type="entry name" value="1-PHOSPHOFRUCTOKINASE-RELATED"/>
    <property type="match status" value="1"/>
</dbReference>
<reference evidence="8 9" key="1">
    <citation type="submission" date="2013-08" db="EMBL/GenBank/DDBJ databases">
        <authorList>
            <person name="Durkin A.S."/>
            <person name="Haft D.R."/>
            <person name="McCorrison J."/>
            <person name="Torralba M."/>
            <person name="Gillis M."/>
            <person name="Haft D.H."/>
            <person name="Methe B."/>
            <person name="Sutton G."/>
            <person name="Nelson K.E."/>
        </authorList>
    </citation>
    <scope>NUCLEOTIDE SEQUENCE [LARGE SCALE GENOMIC DNA]</scope>
    <source>
        <strain evidence="8 9">F0195</strain>
    </source>
</reference>
<dbReference type="InterPro" id="IPR029056">
    <property type="entry name" value="Ribokinase-like"/>
</dbReference>
<dbReference type="GO" id="GO:0044281">
    <property type="term" value="P:small molecule metabolic process"/>
    <property type="evidence" value="ECO:0007669"/>
    <property type="project" value="UniProtKB-ARBA"/>
</dbReference>
<dbReference type="NCBIfam" id="TIGR03168">
    <property type="entry name" value="1-PFK"/>
    <property type="match status" value="1"/>
</dbReference>
<feature type="domain" description="Carbohydrate kinase PfkB" evidence="7">
    <location>
        <begin position="6"/>
        <end position="286"/>
    </location>
</feature>
<gene>
    <name evidence="8" type="ORF">HMPREF1316_0101</name>
</gene>
<name>U2V6U0_9ACTN</name>
<dbReference type="GO" id="GO:0008443">
    <property type="term" value="F:phosphofructokinase activity"/>
    <property type="evidence" value="ECO:0007669"/>
    <property type="project" value="UniProtKB-ARBA"/>
</dbReference>
<dbReference type="FunFam" id="3.40.1190.20:FF:000001">
    <property type="entry name" value="Phosphofructokinase"/>
    <property type="match status" value="1"/>
</dbReference>
<dbReference type="InterPro" id="IPR017583">
    <property type="entry name" value="Tagatose/fructose_Pkinase"/>
</dbReference>
<dbReference type="SUPFAM" id="SSF53613">
    <property type="entry name" value="Ribokinase-like"/>
    <property type="match status" value="1"/>
</dbReference>
<keyword evidence="2 6" id="KW-0808">Transferase</keyword>
<evidence type="ECO:0000256" key="2">
    <source>
        <dbReference type="ARBA" id="ARBA00022679"/>
    </source>
</evidence>
<dbReference type="RefSeq" id="WP_021726210.1">
    <property type="nucleotide sequence ID" value="NZ_AWEZ01000045.1"/>
</dbReference>
<evidence type="ECO:0000259" key="7">
    <source>
        <dbReference type="Pfam" id="PF00294"/>
    </source>
</evidence>
<keyword evidence="3" id="KW-0547">Nucleotide-binding</keyword>
<sequence>MIYTVTLNPAIDYVMRPLTLDMGFTNRSSGEQLFCGGNGINVSTLLNELKVANTAYGIVAGFTGDYLVKTLQQNGVSANFVQLDEGFTRINIKLNGIVMTMVNGMGPDIPQEKVDELLERIDYVGEGDTLVLTGSIPKTLPENMYDVIMKRLAGRGTRFVVDAPGNLLLESLPAHPFLIKPNNHEVGRIFDVHPETPEECIPFAKELHERGAQNVIVSCGGHGSLLYDENEEVHVVPTAKIQLVNATGAGDSMVAGFVAKTQAGADYETSLRFASACGTATAASDGIAKRPMIDKVYADLCKIIEG</sequence>
<keyword evidence="4 8" id="KW-0418">Kinase</keyword>
<dbReference type="eggNOG" id="COG1105">
    <property type="taxonomic scope" value="Bacteria"/>
</dbReference>
<evidence type="ECO:0000256" key="4">
    <source>
        <dbReference type="ARBA" id="ARBA00022777"/>
    </source>
</evidence>
<evidence type="ECO:0000313" key="9">
    <source>
        <dbReference type="Proteomes" id="UP000016638"/>
    </source>
</evidence>
<dbReference type="PIRSF" id="PIRSF000535">
    <property type="entry name" value="1PFK/6PFK/LacC"/>
    <property type="match status" value="1"/>
</dbReference>
<dbReference type="Gene3D" id="3.40.1190.20">
    <property type="match status" value="1"/>
</dbReference>
<accession>U2V6U0</accession>
<protein>
    <submittedName>
        <fullName evidence="8">Putative 1-phosphofructokinase</fullName>
    </submittedName>
</protein>
<dbReference type="Proteomes" id="UP000016638">
    <property type="component" value="Unassembled WGS sequence"/>
</dbReference>
<dbReference type="AlphaFoldDB" id="U2V6U0"/>
<evidence type="ECO:0000256" key="1">
    <source>
        <dbReference type="ARBA" id="ARBA00010688"/>
    </source>
</evidence>